<dbReference type="Gene3D" id="3.90.180.10">
    <property type="entry name" value="Medium-chain alcohol dehydrogenases, catalytic domain"/>
    <property type="match status" value="1"/>
</dbReference>
<dbReference type="Gene3D" id="3.40.50.720">
    <property type="entry name" value="NAD(P)-binding Rossmann-like Domain"/>
    <property type="match status" value="1"/>
</dbReference>
<reference evidence="1" key="1">
    <citation type="journal article" date="2015" name="Nature">
        <title>Complex archaea that bridge the gap between prokaryotes and eukaryotes.</title>
        <authorList>
            <person name="Spang A."/>
            <person name="Saw J.H."/>
            <person name="Jorgensen S.L."/>
            <person name="Zaremba-Niedzwiedzka K."/>
            <person name="Martijn J."/>
            <person name="Lind A.E."/>
            <person name="van Eijk R."/>
            <person name="Schleper C."/>
            <person name="Guy L."/>
            <person name="Ettema T.J."/>
        </authorList>
    </citation>
    <scope>NUCLEOTIDE SEQUENCE</scope>
</reference>
<dbReference type="EMBL" id="LAZR01039836">
    <property type="protein sequence ID" value="KKL16003.1"/>
    <property type="molecule type" value="Genomic_DNA"/>
</dbReference>
<name>A0A0F9DVY8_9ZZZZ</name>
<accession>A0A0F9DVY8</accession>
<evidence type="ECO:0000313" key="1">
    <source>
        <dbReference type="EMBL" id="KKL16003.1"/>
    </source>
</evidence>
<dbReference type="AlphaFoldDB" id="A0A0F9DVY8"/>
<comment type="caution">
    <text evidence="1">The sequence shown here is derived from an EMBL/GenBank/DDBJ whole genome shotgun (WGS) entry which is preliminary data.</text>
</comment>
<proteinExistence type="predicted"/>
<gene>
    <name evidence="1" type="ORF">LCGC14_2499960</name>
</gene>
<sequence length="68" mass="7406">VFQVRRASLVGSQGHSGHGTFPRVISSMAAGMDTTPLITKKITLKEVPENILLLQTDRKECKITAVLD</sequence>
<organism evidence="1">
    <name type="scientific">marine sediment metagenome</name>
    <dbReference type="NCBI Taxonomy" id="412755"/>
    <lineage>
        <taxon>unclassified sequences</taxon>
        <taxon>metagenomes</taxon>
        <taxon>ecological metagenomes</taxon>
    </lineage>
</organism>
<protein>
    <submittedName>
        <fullName evidence="1">Uncharacterized protein</fullName>
    </submittedName>
</protein>
<feature type="non-terminal residue" evidence="1">
    <location>
        <position position="1"/>
    </location>
</feature>